<dbReference type="EMBL" id="AE000657">
    <property type="protein sequence ID" value="AAC07181.1"/>
    <property type="molecule type" value="Genomic_DNA"/>
</dbReference>
<gene>
    <name evidence="7" type="ordered locus">aq_1148</name>
</gene>
<keyword evidence="8" id="KW-1185">Reference proteome</keyword>
<dbReference type="PANTHER" id="PTHR41164:SF1">
    <property type="entry name" value="CURLI PRODUCTION ASSEMBLY_TRANSPORT COMPONENT CSGG"/>
    <property type="match status" value="1"/>
</dbReference>
<dbReference type="GO" id="GO:0030288">
    <property type="term" value="C:outer membrane-bounded periplasmic space"/>
    <property type="evidence" value="ECO:0007669"/>
    <property type="project" value="InterPro"/>
</dbReference>
<accession>O67219</accession>
<dbReference type="Gene3D" id="3.40.50.10610">
    <property type="entry name" value="ABC-type transport auxiliary lipoprotein component"/>
    <property type="match status" value="1"/>
</dbReference>
<dbReference type="RefSeq" id="WP_010880721.1">
    <property type="nucleotide sequence ID" value="NC_000918.1"/>
</dbReference>
<evidence type="ECO:0000256" key="4">
    <source>
        <dbReference type="ARBA" id="ARBA00023139"/>
    </source>
</evidence>
<evidence type="ECO:0000256" key="1">
    <source>
        <dbReference type="ARBA" id="ARBA00022475"/>
    </source>
</evidence>
<keyword evidence="2 6" id="KW-0732">Signal</keyword>
<dbReference type="eggNOG" id="COG1462">
    <property type="taxonomic scope" value="Bacteria"/>
</dbReference>
<organism evidence="7 8">
    <name type="scientific">Aquifex aeolicus (strain VF5)</name>
    <dbReference type="NCBI Taxonomy" id="224324"/>
    <lineage>
        <taxon>Bacteria</taxon>
        <taxon>Pseudomonadati</taxon>
        <taxon>Aquificota</taxon>
        <taxon>Aquificia</taxon>
        <taxon>Aquificales</taxon>
        <taxon>Aquificaceae</taxon>
        <taxon>Aquifex</taxon>
    </lineage>
</organism>
<dbReference type="KEGG" id="aae:aq_1148"/>
<feature type="signal peptide" evidence="6">
    <location>
        <begin position="1"/>
        <end position="22"/>
    </location>
</feature>
<dbReference type="InterPro" id="IPR005534">
    <property type="entry name" value="Curli_assmbl/transp-comp_CsgG"/>
</dbReference>
<dbReference type="InParanoid" id="O67219"/>
<reference evidence="7 8" key="1">
    <citation type="journal article" date="1998" name="Nature">
        <title>The complete genome of the hyperthermophilic bacterium Aquifex aeolicus.</title>
        <authorList>
            <person name="Deckert G."/>
            <person name="Warren P.V."/>
            <person name="Gaasterland T."/>
            <person name="Young W.G."/>
            <person name="Lenox A.L."/>
            <person name="Graham D.E."/>
            <person name="Overbeek R."/>
            <person name="Snead M.A."/>
            <person name="Keller M."/>
            <person name="Aujay M."/>
            <person name="Huber R."/>
            <person name="Feldman R.A."/>
            <person name="Short J.M."/>
            <person name="Olson G.J."/>
            <person name="Swanson R.V."/>
        </authorList>
    </citation>
    <scope>NUCLEOTIDE SEQUENCE [LARGE SCALE GENOMIC DNA]</scope>
    <source>
        <strain evidence="7 8">VF5</strain>
    </source>
</reference>
<dbReference type="AlphaFoldDB" id="O67219"/>
<evidence type="ECO:0000256" key="3">
    <source>
        <dbReference type="ARBA" id="ARBA00023136"/>
    </source>
</evidence>
<dbReference type="Proteomes" id="UP000000798">
    <property type="component" value="Chromosome"/>
</dbReference>
<proteinExistence type="predicted"/>
<evidence type="ECO:0000256" key="6">
    <source>
        <dbReference type="SAM" id="SignalP"/>
    </source>
</evidence>
<dbReference type="STRING" id="224324.aq_1148"/>
<dbReference type="EnsemblBacteria" id="AAC07181">
    <property type="protein sequence ID" value="AAC07181"/>
    <property type="gene ID" value="aq_1148"/>
</dbReference>
<dbReference type="PANTHER" id="PTHR41164">
    <property type="entry name" value="CURLI PRODUCTION ASSEMBLY/TRANSPORT COMPONENT CSGG"/>
    <property type="match status" value="1"/>
</dbReference>
<evidence type="ECO:0008006" key="9">
    <source>
        <dbReference type="Google" id="ProtNLM"/>
    </source>
</evidence>
<name>O67219_AQUAE</name>
<keyword evidence="4" id="KW-0564">Palmitate</keyword>
<dbReference type="PIR" id="H70398">
    <property type="entry name" value="H70398"/>
</dbReference>
<sequence>MFPLLVISVIFLIFSCGPVAQQASTQTTQGEYAKDIRQREPELPKCDRPIGTIVARGFKCKAAQCAGDRIVFGPNYTVEVSPKVLGDGLSDMLVTALVKTGCFRVLERETLQEIKEELEMLGVQPKKALKGADFLLTGSITALEMKASGMGGGGVVVPLPFLGGVGVKAGKSSAHIALDLRLVRVRDAEVLLAETVEGKSDRWKFGVGGGGIFGTTIAGGWFEAFKNTPMEEATRDLIYHAVKLIVAQVRDLPPEKGSVSEEKTEAKQEQTAGIIKRPSRTPVHGDKILWEEDFSTCRVKPTSLKILKGSVECVEMNGKKWVADVGGGAVLRKYVNNFNPEKDWTLEYTFYKKQGKGMYAVAVEVSIGRETSAVNVKHVRNETYLGGQRLKDKDMEGKVHTVHVVKKGNTVSVFMDGKLLGEREFSPITFKRLKRYVYIKLYAGDIDGGDYAFITDIKLSSF</sequence>
<dbReference type="PATRIC" id="fig|224324.8.peg.894"/>
<evidence type="ECO:0000256" key="5">
    <source>
        <dbReference type="ARBA" id="ARBA00023288"/>
    </source>
</evidence>
<evidence type="ECO:0000313" key="8">
    <source>
        <dbReference type="Proteomes" id="UP000000798"/>
    </source>
</evidence>
<dbReference type="OrthoDB" id="37450at2"/>
<protein>
    <recommendedName>
        <fullName evidence="9">Curli production assembly/transport component CsgG</fullName>
    </recommendedName>
</protein>
<keyword evidence="1" id="KW-1003">Cell membrane</keyword>
<feature type="chain" id="PRO_5004159727" description="Curli production assembly/transport component CsgG" evidence="6">
    <location>
        <begin position="23"/>
        <end position="462"/>
    </location>
</feature>
<dbReference type="Pfam" id="PF03783">
    <property type="entry name" value="CsgG"/>
    <property type="match status" value="1"/>
</dbReference>
<evidence type="ECO:0000256" key="2">
    <source>
        <dbReference type="ARBA" id="ARBA00022729"/>
    </source>
</evidence>
<evidence type="ECO:0000313" key="7">
    <source>
        <dbReference type="EMBL" id="AAC07181.1"/>
    </source>
</evidence>
<dbReference type="HOGENOM" id="CLU_573551_0_0_0"/>
<keyword evidence="5" id="KW-0449">Lipoprotein</keyword>
<keyword evidence="3" id="KW-0472">Membrane</keyword>